<protein>
    <submittedName>
        <fullName evidence="2">AAA family ATPase</fullName>
    </submittedName>
</protein>
<keyword evidence="3" id="KW-1185">Reference proteome</keyword>
<dbReference type="Pfam" id="PF13476">
    <property type="entry name" value="AAA_23"/>
    <property type="match status" value="1"/>
</dbReference>
<feature type="domain" description="AAA+ ATPase" evidence="1">
    <location>
        <begin position="22"/>
        <end position="342"/>
    </location>
</feature>
<name>A0A9E6NVH5_9PSED</name>
<dbReference type="SMART" id="SM00382">
    <property type="entry name" value="AAA"/>
    <property type="match status" value="1"/>
</dbReference>
<dbReference type="GO" id="GO:0016887">
    <property type="term" value="F:ATP hydrolysis activity"/>
    <property type="evidence" value="ECO:0007669"/>
    <property type="project" value="InterPro"/>
</dbReference>
<dbReference type="InterPro" id="IPR003959">
    <property type="entry name" value="ATPase_AAA_core"/>
</dbReference>
<evidence type="ECO:0000259" key="1">
    <source>
        <dbReference type="SMART" id="SM00382"/>
    </source>
</evidence>
<dbReference type="InterPro" id="IPR051396">
    <property type="entry name" value="Bact_Antivir_Def_Nuclease"/>
</dbReference>
<reference evidence="2 3" key="1">
    <citation type="journal article" date="2020" name="Microorganisms">
        <title>Reliable Identification of Environmental Pseudomonas Isolates Using the rpoD Gene.</title>
        <authorList>
            <consortium name="The Broad Institute Genome Sequencing Platform"/>
            <person name="Girard L."/>
            <person name="Lood C."/>
            <person name="Rokni-Zadeh H."/>
            <person name="van Noort V."/>
            <person name="Lavigne R."/>
            <person name="De Mot R."/>
        </authorList>
    </citation>
    <scope>NUCLEOTIDE SEQUENCE [LARGE SCALE GENOMIC DNA]</scope>
    <source>
        <strain evidence="2 3">SWRI65</strain>
    </source>
</reference>
<dbReference type="InterPro" id="IPR038729">
    <property type="entry name" value="Rad50/SbcC_AAA"/>
</dbReference>
<gene>
    <name evidence="2" type="ORF">HU739_015490</name>
</gene>
<dbReference type="PANTHER" id="PTHR43581:SF2">
    <property type="entry name" value="EXCINUCLEASE ATPASE SUBUNIT"/>
    <property type="match status" value="1"/>
</dbReference>
<proteinExistence type="predicted"/>
<accession>A0A9E6NVH5</accession>
<dbReference type="SUPFAM" id="SSF52540">
    <property type="entry name" value="P-loop containing nucleoside triphosphate hydrolases"/>
    <property type="match status" value="1"/>
</dbReference>
<dbReference type="InterPro" id="IPR027417">
    <property type="entry name" value="P-loop_NTPase"/>
</dbReference>
<dbReference type="InterPro" id="IPR003593">
    <property type="entry name" value="AAA+_ATPase"/>
</dbReference>
<dbReference type="KEGG" id="phv:HU739_015490"/>
<dbReference type="PANTHER" id="PTHR43581">
    <property type="entry name" value="ATP/GTP PHOSPHATASE"/>
    <property type="match status" value="1"/>
</dbReference>
<dbReference type="AlphaFoldDB" id="A0A9E6NVH5"/>
<dbReference type="Pfam" id="PF13304">
    <property type="entry name" value="AAA_21"/>
    <property type="match status" value="1"/>
</dbReference>
<evidence type="ECO:0000313" key="2">
    <source>
        <dbReference type="EMBL" id="QXI15324.1"/>
    </source>
</evidence>
<dbReference type="GO" id="GO:0005524">
    <property type="term" value="F:ATP binding"/>
    <property type="evidence" value="ECO:0007669"/>
    <property type="project" value="InterPro"/>
</dbReference>
<dbReference type="GO" id="GO:0006302">
    <property type="term" value="P:double-strand break repair"/>
    <property type="evidence" value="ECO:0007669"/>
    <property type="project" value="InterPro"/>
</dbReference>
<dbReference type="EMBL" id="CP077091">
    <property type="protein sequence ID" value="QXI15324.1"/>
    <property type="molecule type" value="Genomic_DNA"/>
</dbReference>
<dbReference type="RefSeq" id="WP_186549515.1">
    <property type="nucleotide sequence ID" value="NZ_CP077091.1"/>
</dbReference>
<reference evidence="2 3" key="2">
    <citation type="journal article" date="2021" name="Microorganisms">
        <title>The Ever-Expanding Pseudomonas Genus: Description of 43 New Species and Partition of the Pseudomonas putida Group.</title>
        <authorList>
            <person name="Girard L."/>
            <person name="Lood C."/>
            <person name="Hofte M."/>
            <person name="Vandamme P."/>
            <person name="Rokni-Zadeh H."/>
            <person name="van Noort V."/>
            <person name="Lavigne R."/>
            <person name="De Mot R."/>
        </authorList>
    </citation>
    <scope>NUCLEOTIDE SEQUENCE [LARGE SCALE GENOMIC DNA]</scope>
    <source>
        <strain evidence="2 3">SWRI65</strain>
    </source>
</reference>
<evidence type="ECO:0000313" key="3">
    <source>
        <dbReference type="Proteomes" id="UP000631521"/>
    </source>
</evidence>
<organism evidence="2 3">
    <name type="scientific">Pseudomonas hamedanensis</name>
    <dbReference type="NCBI Taxonomy" id="2745504"/>
    <lineage>
        <taxon>Bacteria</taxon>
        <taxon>Pseudomonadati</taxon>
        <taxon>Pseudomonadota</taxon>
        <taxon>Gammaproteobacteria</taxon>
        <taxon>Pseudomonadales</taxon>
        <taxon>Pseudomonadaceae</taxon>
        <taxon>Pseudomonas</taxon>
    </lineage>
</organism>
<dbReference type="Gene3D" id="3.40.50.300">
    <property type="entry name" value="P-loop containing nucleotide triphosphate hydrolases"/>
    <property type="match status" value="1"/>
</dbReference>
<dbReference type="Proteomes" id="UP000631521">
    <property type="component" value="Chromosome"/>
</dbReference>
<sequence length="422" mass="47602">MRLDRLHIQNFRCYEDATFDFQPGFNLVVGVNGSGKTSLLQAVASSFVEFGQTFSHPEDLLTKESVRFVFNEFEKRTRFERVFPLVLEAKGDLLGSNGWDVHWLAADHRILDTRPSGKALDVINSVSSESTIDLPLLGFYRANRRWKMLGVAAEYAARQRVSRLDGYSDWFDTVTNLKDFETWLISKTLERMQNVLDAGIGATPTEEDELAWVNRAIQIALPEARDLRYDLRSQTLLIQLEKTTFPFSELSDGQRGMVALFADIARRMCILNPHMGKDVLKNTAGVIIIDELDIHLHPAWQRTIVPALRQAFPKVQFIAASHSPQIIGSLQPEEVIVLHNGESSHPRVTYGLDSSSVLEEVMGVGQREPEIENLLSKLFSTLEDNDLEKAKSQLEALKKKAPDLPEFAGAEALIRRKEILGK</sequence>